<name>A0ABU9H8T7_9GAMM</name>
<feature type="transmembrane region" description="Helical" evidence="7">
    <location>
        <begin position="20"/>
        <end position="40"/>
    </location>
</feature>
<comment type="cofactor">
    <cofactor evidence="1">
        <name>a divalent metal cation</name>
        <dbReference type="ChEBI" id="CHEBI:60240"/>
    </cofactor>
</comment>
<dbReference type="InterPro" id="IPR012340">
    <property type="entry name" value="NA-bd_OB-fold"/>
</dbReference>
<dbReference type="Proteomes" id="UP001366060">
    <property type="component" value="Unassembled WGS sequence"/>
</dbReference>
<dbReference type="PANTHER" id="PTHR47810:SF1">
    <property type="entry name" value="DNA LIGASE B"/>
    <property type="match status" value="1"/>
</dbReference>
<dbReference type="Pfam" id="PF14743">
    <property type="entry name" value="DNA_ligase_OB_2"/>
    <property type="match status" value="1"/>
</dbReference>
<dbReference type="PANTHER" id="PTHR47810">
    <property type="entry name" value="DNA LIGASE"/>
    <property type="match status" value="1"/>
</dbReference>
<keyword evidence="7" id="KW-0472">Membrane</keyword>
<keyword evidence="3" id="KW-0235">DNA replication</keyword>
<dbReference type="InterPro" id="IPR029319">
    <property type="entry name" value="DNA_ligase_OB"/>
</dbReference>
<dbReference type="Gene3D" id="3.30.1490.70">
    <property type="match status" value="1"/>
</dbReference>
<comment type="catalytic activity">
    <reaction evidence="6">
        <text>ATP + (deoxyribonucleotide)n-3'-hydroxyl + 5'-phospho-(deoxyribonucleotide)m = (deoxyribonucleotide)n+m + AMP + diphosphate.</text>
        <dbReference type="EC" id="6.5.1.1"/>
    </reaction>
</comment>
<dbReference type="NCBIfam" id="NF006592">
    <property type="entry name" value="PRK09125.1"/>
    <property type="match status" value="1"/>
</dbReference>
<dbReference type="InterPro" id="IPR050326">
    <property type="entry name" value="NAD_dep_DNA_ligaseB"/>
</dbReference>
<dbReference type="GO" id="GO:0003910">
    <property type="term" value="F:DNA ligase (ATP) activity"/>
    <property type="evidence" value="ECO:0007669"/>
    <property type="project" value="UniProtKB-EC"/>
</dbReference>
<keyword evidence="10" id="KW-1185">Reference proteome</keyword>
<evidence type="ECO:0000256" key="5">
    <source>
        <dbReference type="ARBA" id="ARBA00023204"/>
    </source>
</evidence>
<protein>
    <submittedName>
        <fullName evidence="9">DNA ligase</fullName>
        <ecNumber evidence="9">6.5.1.1</ecNumber>
    </submittedName>
</protein>
<dbReference type="CDD" id="cd07896">
    <property type="entry name" value="Adenylation_kDNA_ligase_like"/>
    <property type="match status" value="1"/>
</dbReference>
<dbReference type="Pfam" id="PF01068">
    <property type="entry name" value="DNA_ligase_A_M"/>
    <property type="match status" value="1"/>
</dbReference>
<accession>A0ABU9H8T7</accession>
<evidence type="ECO:0000256" key="2">
    <source>
        <dbReference type="ARBA" id="ARBA00022598"/>
    </source>
</evidence>
<gene>
    <name evidence="9" type="ORF">V6255_03570</name>
</gene>
<keyword evidence="7" id="KW-0812">Transmembrane</keyword>
<keyword evidence="5" id="KW-0234">DNA repair</keyword>
<dbReference type="InterPro" id="IPR012310">
    <property type="entry name" value="DNA_ligase_ATP-dep_cent"/>
</dbReference>
<dbReference type="SUPFAM" id="SSF56091">
    <property type="entry name" value="DNA ligase/mRNA capping enzyme, catalytic domain"/>
    <property type="match status" value="1"/>
</dbReference>
<evidence type="ECO:0000256" key="3">
    <source>
        <dbReference type="ARBA" id="ARBA00022705"/>
    </source>
</evidence>
<dbReference type="EMBL" id="JBAKBA010000005">
    <property type="protein sequence ID" value="MEL0658211.1"/>
    <property type="molecule type" value="Genomic_DNA"/>
</dbReference>
<evidence type="ECO:0000256" key="1">
    <source>
        <dbReference type="ARBA" id="ARBA00001968"/>
    </source>
</evidence>
<dbReference type="PROSITE" id="PS50160">
    <property type="entry name" value="DNA_LIGASE_A3"/>
    <property type="match status" value="1"/>
</dbReference>
<comment type="caution">
    <text evidence="9">The sequence shown here is derived from an EMBL/GenBank/DDBJ whole genome shotgun (WGS) entry which is preliminary data.</text>
</comment>
<dbReference type="SUPFAM" id="SSF50249">
    <property type="entry name" value="Nucleic acid-binding proteins"/>
    <property type="match status" value="1"/>
</dbReference>
<dbReference type="EC" id="6.5.1.1" evidence="9"/>
<dbReference type="Gene3D" id="2.40.50.140">
    <property type="entry name" value="Nucleic acid-binding proteins"/>
    <property type="match status" value="1"/>
</dbReference>
<keyword evidence="4" id="KW-0227">DNA damage</keyword>
<keyword evidence="2 9" id="KW-0436">Ligase</keyword>
<keyword evidence="7" id="KW-1133">Transmembrane helix</keyword>
<feature type="domain" description="ATP-dependent DNA ligase family profile" evidence="8">
    <location>
        <begin position="146"/>
        <end position="247"/>
    </location>
</feature>
<reference evidence="9 10" key="1">
    <citation type="submission" date="2024-02" db="EMBL/GenBank/DDBJ databases">
        <title>Bacteria isolated from the canopy kelp, Nereocystis luetkeana.</title>
        <authorList>
            <person name="Pfister C.A."/>
            <person name="Younker I.T."/>
            <person name="Light S.H."/>
        </authorList>
    </citation>
    <scope>NUCLEOTIDE SEQUENCE [LARGE SCALE GENOMIC DNA]</scope>
    <source>
        <strain evidence="9 10">TI.2.07</strain>
    </source>
</reference>
<sequence>MTSLFAFQKIVFSHLKNSQFTYYLFNCIAMLILSISAAIAKPPPIQLATNYRQDIDVTQYYVSEKLDGIRAYWDGHQLISKQGNVFTAPTWFIKSFPATKMDGELWITRQQFEKVSGIVRTQDNKNMHWKQIKFMIFDLPKSTVSFEQRINKMQTLVADTNSPYLQMIEQQKIPNTEALFDLLNKVVMDKGEGLMLHHQDALYQTKRSRDLMKLKKFEDAEATVIAYLPGKGKYKGLLGAILVKNEEGVTFKIGSGFSDEKRNNPPAIGSVITYRFTGKTNNNIPRFASFVRIRVIY</sequence>
<evidence type="ECO:0000256" key="6">
    <source>
        <dbReference type="ARBA" id="ARBA00034003"/>
    </source>
</evidence>
<dbReference type="RefSeq" id="WP_341626909.1">
    <property type="nucleotide sequence ID" value="NZ_JBAKBA010000005.1"/>
</dbReference>
<organism evidence="9 10">
    <name type="scientific">Psychromonas arctica</name>
    <dbReference type="NCBI Taxonomy" id="168275"/>
    <lineage>
        <taxon>Bacteria</taxon>
        <taxon>Pseudomonadati</taxon>
        <taxon>Pseudomonadota</taxon>
        <taxon>Gammaproteobacteria</taxon>
        <taxon>Alteromonadales</taxon>
        <taxon>Psychromonadaceae</taxon>
        <taxon>Psychromonas</taxon>
    </lineage>
</organism>
<evidence type="ECO:0000259" key="8">
    <source>
        <dbReference type="PROSITE" id="PS50160"/>
    </source>
</evidence>
<dbReference type="CDD" id="cd08041">
    <property type="entry name" value="OBF_kDNA_ligase_like"/>
    <property type="match status" value="1"/>
</dbReference>
<evidence type="ECO:0000313" key="10">
    <source>
        <dbReference type="Proteomes" id="UP001366060"/>
    </source>
</evidence>
<proteinExistence type="predicted"/>
<evidence type="ECO:0000256" key="7">
    <source>
        <dbReference type="SAM" id="Phobius"/>
    </source>
</evidence>
<evidence type="ECO:0000313" key="9">
    <source>
        <dbReference type="EMBL" id="MEL0658211.1"/>
    </source>
</evidence>
<dbReference type="Gene3D" id="3.30.470.30">
    <property type="entry name" value="DNA ligase/mRNA capping enzyme"/>
    <property type="match status" value="1"/>
</dbReference>
<evidence type="ECO:0000256" key="4">
    <source>
        <dbReference type="ARBA" id="ARBA00022763"/>
    </source>
</evidence>